<gene>
    <name evidence="3" type="ORF">ACFQ1O_07050</name>
</gene>
<dbReference type="SUPFAM" id="SSF49299">
    <property type="entry name" value="PKD domain"/>
    <property type="match status" value="1"/>
</dbReference>
<evidence type="ECO:0000259" key="2">
    <source>
        <dbReference type="PROSITE" id="PS50835"/>
    </source>
</evidence>
<accession>A0ABW3I210</accession>
<keyword evidence="4" id="KW-1185">Reference proteome</keyword>
<feature type="signal peptide" evidence="1">
    <location>
        <begin position="1"/>
        <end position="19"/>
    </location>
</feature>
<feature type="non-terminal residue" evidence="3">
    <location>
        <position position="525"/>
    </location>
</feature>
<dbReference type="PROSITE" id="PS50835">
    <property type="entry name" value="IG_LIKE"/>
    <property type="match status" value="1"/>
</dbReference>
<organism evidence="3 4">
    <name type="scientific">Pseudofulvibacter geojedonensis</name>
    <dbReference type="NCBI Taxonomy" id="1123758"/>
    <lineage>
        <taxon>Bacteria</taxon>
        <taxon>Pseudomonadati</taxon>
        <taxon>Bacteroidota</taxon>
        <taxon>Flavobacteriia</taxon>
        <taxon>Flavobacteriales</taxon>
        <taxon>Flavobacteriaceae</taxon>
        <taxon>Pseudofulvibacter</taxon>
    </lineage>
</organism>
<dbReference type="InterPro" id="IPR049804">
    <property type="entry name" value="Choice_anch_L"/>
</dbReference>
<protein>
    <submittedName>
        <fullName evidence="3">Choice-of-anchor L domain-containing protein</fullName>
    </submittedName>
</protein>
<dbReference type="NCBIfam" id="NF038133">
    <property type="entry name" value="choice_anch_L"/>
    <property type="match status" value="1"/>
</dbReference>
<name>A0ABW3I210_9FLAO</name>
<evidence type="ECO:0000256" key="1">
    <source>
        <dbReference type="SAM" id="SignalP"/>
    </source>
</evidence>
<evidence type="ECO:0000313" key="3">
    <source>
        <dbReference type="EMBL" id="MFD0963758.1"/>
    </source>
</evidence>
<dbReference type="EMBL" id="JBHTJM010000006">
    <property type="protein sequence ID" value="MFD0963758.1"/>
    <property type="molecule type" value="Genomic_DNA"/>
</dbReference>
<keyword evidence="1" id="KW-0732">Signal</keyword>
<dbReference type="Proteomes" id="UP001596997">
    <property type="component" value="Unassembled WGS sequence"/>
</dbReference>
<dbReference type="InterPro" id="IPR035986">
    <property type="entry name" value="PKD_dom_sf"/>
</dbReference>
<reference evidence="4" key="1">
    <citation type="journal article" date="2019" name="Int. J. Syst. Evol. Microbiol.">
        <title>The Global Catalogue of Microorganisms (GCM) 10K type strain sequencing project: providing services to taxonomists for standard genome sequencing and annotation.</title>
        <authorList>
            <consortium name="The Broad Institute Genomics Platform"/>
            <consortium name="The Broad Institute Genome Sequencing Center for Infectious Disease"/>
            <person name="Wu L."/>
            <person name="Ma J."/>
        </authorList>
    </citation>
    <scope>NUCLEOTIDE SEQUENCE [LARGE SCALE GENOMIC DNA]</scope>
    <source>
        <strain evidence="4">CCUG 62114</strain>
    </source>
</reference>
<evidence type="ECO:0000313" key="4">
    <source>
        <dbReference type="Proteomes" id="UP001596997"/>
    </source>
</evidence>
<dbReference type="InterPro" id="IPR007110">
    <property type="entry name" value="Ig-like_dom"/>
</dbReference>
<proteinExistence type="predicted"/>
<comment type="caution">
    <text evidence="3">The sequence shown here is derived from an EMBL/GenBank/DDBJ whole genome shotgun (WGS) entry which is preliminary data.</text>
</comment>
<dbReference type="InterPro" id="IPR013783">
    <property type="entry name" value="Ig-like_fold"/>
</dbReference>
<dbReference type="RefSeq" id="WP_377714782.1">
    <property type="nucleotide sequence ID" value="NZ_JBHTJM010000006.1"/>
</dbReference>
<dbReference type="Gene3D" id="2.60.40.10">
    <property type="entry name" value="Immunoglobulins"/>
    <property type="match status" value="1"/>
</dbReference>
<sequence length="525" mass="54503">MKKSLLLIAFFISSICLHSQNIDVNPTGTPESSMTLEQLIENVFLGQSCATVTNITSVSRSDVRAYDQNIDPITNTAKSFAYFTYAGANFPIDRGIILSNGAATETEGGNTYRDLTGLVNSGWPGDADLKTILDNNIAGNEQTYNATIVEFDFTPLDNVFSFQYLFSSEEYTKGLEGGFECTPTYQDGFAFILSGPGIPNDPGITGTNIAVLPGGQIVSSGTIRSNAGGCPAVNTALYNSPGNAANPINFNGWTDLLTASHAVTPGTTYHMKMVIADRGDETLDSAVFLQASPPSSITVDLGNDINVCSDNFPTTLTATTTGTNASTNYSWLFNGTTIAGENNQTYNATQPGTYTCYITQGNLCATDNITVSSIQAPNAGNNGSLTICTGTTVTAAQLFAELGGNPDTGGSWTPALAGSGTYTYTVTGTTPCNNDMATVTVNDTLPTANAGSDGTITCTTTSVQIGAASAAGFTYSWSPATGLDDATISNPTSTAAATTTYTLTITETATGCTDTDDVTVTVDSG</sequence>
<feature type="chain" id="PRO_5045182353" evidence="1">
    <location>
        <begin position="20"/>
        <end position="525"/>
    </location>
</feature>
<feature type="domain" description="Ig-like" evidence="2">
    <location>
        <begin position="294"/>
        <end position="372"/>
    </location>
</feature>